<proteinExistence type="predicted"/>
<reference evidence="1 2" key="1">
    <citation type="submission" date="2012-09" db="EMBL/GenBank/DDBJ databases">
        <title>Genome Sequence of alkane-degrading Bacterium Alcanivorax jadensis T9.</title>
        <authorList>
            <person name="Lai Q."/>
            <person name="Shao Z."/>
        </authorList>
    </citation>
    <scope>NUCLEOTIDE SEQUENCE [LARGE SCALE GENOMIC DNA]</scope>
    <source>
        <strain evidence="1 2">T9</strain>
    </source>
</reference>
<comment type="caution">
    <text evidence="1">The sequence shown here is derived from an EMBL/GenBank/DDBJ whole genome shotgun (WGS) entry which is preliminary data.</text>
</comment>
<accession>A0ABR4WGK2</accession>
<organism evidence="1 2">
    <name type="scientific">Alcanivorax jadensis T9</name>
    <dbReference type="NCBI Taxonomy" id="1177181"/>
    <lineage>
        <taxon>Bacteria</taxon>
        <taxon>Pseudomonadati</taxon>
        <taxon>Pseudomonadota</taxon>
        <taxon>Gammaproteobacteria</taxon>
        <taxon>Oceanospirillales</taxon>
        <taxon>Alcanivoracaceae</taxon>
        <taxon>Alcanivorax</taxon>
    </lineage>
</organism>
<dbReference type="EMBL" id="ARXU01000002">
    <property type="protein sequence ID" value="KGD62615.1"/>
    <property type="molecule type" value="Genomic_DNA"/>
</dbReference>
<dbReference type="Proteomes" id="UP000029443">
    <property type="component" value="Unassembled WGS sequence"/>
</dbReference>
<sequence length="90" mass="9800">MQEMEQAEDDFAQKALVDAVENQIADGHPREAGLVIMDLIGQGVGREEALEKMADVLAAHIAVSMNEETPFDVNAYARDLLQLAQADTSE</sequence>
<dbReference type="RefSeq" id="WP_052042477.1">
    <property type="nucleotide sequence ID" value="NZ_ARXU01000002.1"/>
</dbReference>
<keyword evidence="2" id="KW-1185">Reference proteome</keyword>
<name>A0ABR4WGK2_9GAMM</name>
<gene>
    <name evidence="1" type="ORF">T9A_00906</name>
</gene>
<protein>
    <submittedName>
        <fullName evidence="1">Uncharacterized protein</fullName>
    </submittedName>
</protein>
<evidence type="ECO:0000313" key="1">
    <source>
        <dbReference type="EMBL" id="KGD62615.1"/>
    </source>
</evidence>
<evidence type="ECO:0000313" key="2">
    <source>
        <dbReference type="Proteomes" id="UP000029443"/>
    </source>
</evidence>